<evidence type="ECO:0000256" key="4">
    <source>
        <dbReference type="ARBA" id="ARBA00022692"/>
    </source>
</evidence>
<feature type="domain" description="Magnesium transporter MgtE intracellular" evidence="9">
    <location>
        <begin position="32"/>
        <end position="135"/>
    </location>
</feature>
<dbReference type="SUPFAM" id="SSF54631">
    <property type="entry name" value="CBS-domain pair"/>
    <property type="match status" value="1"/>
</dbReference>
<dbReference type="Proteomes" id="UP000245999">
    <property type="component" value="Chromosome"/>
</dbReference>
<feature type="transmembrane region" description="Helical" evidence="8">
    <location>
        <begin position="394"/>
        <end position="423"/>
    </location>
</feature>
<dbReference type="GO" id="GO:0005886">
    <property type="term" value="C:plasma membrane"/>
    <property type="evidence" value="ECO:0007669"/>
    <property type="project" value="UniProtKB-SubCell"/>
</dbReference>
<dbReference type="PANTHER" id="PTHR43773:SF1">
    <property type="entry name" value="MAGNESIUM TRANSPORTER MGTE"/>
    <property type="match status" value="1"/>
</dbReference>
<evidence type="ECO:0000313" key="11">
    <source>
        <dbReference type="Proteomes" id="UP000245999"/>
    </source>
</evidence>
<evidence type="ECO:0000259" key="9">
    <source>
        <dbReference type="SMART" id="SM00924"/>
    </source>
</evidence>
<evidence type="ECO:0000256" key="6">
    <source>
        <dbReference type="ARBA" id="ARBA00022989"/>
    </source>
</evidence>
<comment type="subunit">
    <text evidence="8">Homodimer.</text>
</comment>
<dbReference type="Pfam" id="PF01769">
    <property type="entry name" value="MgtE"/>
    <property type="match status" value="1"/>
</dbReference>
<dbReference type="CDD" id="cd04606">
    <property type="entry name" value="CBS_pair_Mg_transporter"/>
    <property type="match status" value="1"/>
</dbReference>
<dbReference type="Pfam" id="PF03448">
    <property type="entry name" value="MgtE_N"/>
    <property type="match status" value="1"/>
</dbReference>
<dbReference type="Pfam" id="PF00571">
    <property type="entry name" value="CBS"/>
    <property type="match status" value="2"/>
</dbReference>
<evidence type="ECO:0000256" key="7">
    <source>
        <dbReference type="ARBA" id="ARBA00023136"/>
    </source>
</evidence>
<dbReference type="KEGG" id="hnv:DDQ68_14180"/>
<dbReference type="SUPFAM" id="SSF158791">
    <property type="entry name" value="MgtE N-terminal domain-like"/>
    <property type="match status" value="1"/>
</dbReference>
<evidence type="ECO:0000256" key="5">
    <source>
        <dbReference type="ARBA" id="ARBA00022842"/>
    </source>
</evidence>
<name>A0A2Z3GS10_9BACT</name>
<keyword evidence="6 8" id="KW-1133">Transmembrane helix</keyword>
<dbReference type="NCBIfam" id="TIGR00400">
    <property type="entry name" value="mgtE"/>
    <property type="match status" value="1"/>
</dbReference>
<dbReference type="InterPro" id="IPR046342">
    <property type="entry name" value="CBS_dom_sf"/>
</dbReference>
<keyword evidence="8" id="KW-0479">Metal-binding</keyword>
<keyword evidence="7 8" id="KW-0472">Membrane</keyword>
<keyword evidence="4 8" id="KW-0812">Transmembrane</keyword>
<feature type="transmembrane region" description="Helical" evidence="8">
    <location>
        <begin position="435"/>
        <end position="458"/>
    </location>
</feature>
<dbReference type="InterPro" id="IPR038076">
    <property type="entry name" value="MgtE_N_sf"/>
</dbReference>
<keyword evidence="5 8" id="KW-0460">Magnesium</keyword>
<evidence type="ECO:0000256" key="3">
    <source>
        <dbReference type="ARBA" id="ARBA00022448"/>
    </source>
</evidence>
<protein>
    <recommendedName>
        <fullName evidence="8">Magnesium transporter MgtE</fullName>
    </recommendedName>
</protein>
<dbReference type="InterPro" id="IPR036739">
    <property type="entry name" value="SLC41_membr_dom_sf"/>
</dbReference>
<keyword evidence="3 8" id="KW-0813">Transport</keyword>
<dbReference type="GO" id="GO:0015095">
    <property type="term" value="F:magnesium ion transmembrane transporter activity"/>
    <property type="evidence" value="ECO:0007669"/>
    <property type="project" value="UniProtKB-UniRule"/>
</dbReference>
<proteinExistence type="inferred from homology"/>
<dbReference type="OrthoDB" id="9790355at2"/>
<dbReference type="Gene3D" id="3.10.580.10">
    <property type="entry name" value="CBS-domain"/>
    <property type="match status" value="1"/>
</dbReference>
<reference evidence="11" key="1">
    <citation type="submission" date="2018-04" db="EMBL/GenBank/DDBJ databases">
        <title>Complete genome of Antarctic heterotrophic bacterium Hymenobacter nivis.</title>
        <authorList>
            <person name="Terashima M."/>
        </authorList>
    </citation>
    <scope>NUCLEOTIDE SEQUENCE [LARGE SCALE GENOMIC DNA]</scope>
    <source>
        <strain evidence="11">NBRC 111535</strain>
    </source>
</reference>
<keyword evidence="8" id="KW-1003">Cell membrane</keyword>
<sequence>MALYTIATPADNVRKLLAQHDFRALKGALQNWPAPELARLIAGLPEAQFLVLFRLLPLAQAAAVFGYLAPAAQNQLLGHLTPEQVTDVLNDMAPDDRTGLFQRLPAAFVKTQVERLSPDERRVTLELLGFPHDSVGRLMTPDYIAVRDNWTMTQVFDYIRRHGASAETVTMLYVVDEQGKLFDDVHIREFLVAEPTARVQQVRNNIFVCLDALQSQDAALADFRRYQRVALPVTNAAGMLLGIVTLDDILALREREDTREIQKLGGSESLDEPYLEIPLVKMVKKRAGWLVVLFLGEMFTATAMGFFEGEIEKAVVLALFVPLVISSGGNAGSQATSLIIRAMSLGEVTVGRWWQVMRRELLTGLALGAILGMVGTIRIALWQGLHLRDYGPHWVALALAVGSALVGIVLWGSLAGSMLPLLLKKVGFDPATSSAPFVATLVDVTGLVIYFSVAYLFLHGTLL</sequence>
<dbReference type="RefSeq" id="WP_109656887.1">
    <property type="nucleotide sequence ID" value="NZ_CP029145.1"/>
</dbReference>
<evidence type="ECO:0000256" key="2">
    <source>
        <dbReference type="ARBA" id="ARBA00009749"/>
    </source>
</evidence>
<dbReference type="InterPro" id="IPR000644">
    <property type="entry name" value="CBS_dom"/>
</dbReference>
<dbReference type="InterPro" id="IPR006667">
    <property type="entry name" value="SLC41_membr_dom"/>
</dbReference>
<gene>
    <name evidence="10" type="primary">mgtE</name>
    <name evidence="10" type="ORF">DDQ68_14180</name>
</gene>
<dbReference type="GO" id="GO:0046872">
    <property type="term" value="F:metal ion binding"/>
    <property type="evidence" value="ECO:0007669"/>
    <property type="project" value="UniProtKB-KW"/>
</dbReference>
<keyword evidence="11" id="KW-1185">Reference proteome</keyword>
<evidence type="ECO:0000256" key="8">
    <source>
        <dbReference type="RuleBase" id="RU362011"/>
    </source>
</evidence>
<feature type="transmembrane region" description="Helical" evidence="8">
    <location>
        <begin position="361"/>
        <end position="382"/>
    </location>
</feature>
<dbReference type="InterPro" id="IPR006668">
    <property type="entry name" value="Mg_transptr_MgtE_intracell_dom"/>
</dbReference>
<dbReference type="SMART" id="SM00924">
    <property type="entry name" value="MgtE_N"/>
    <property type="match status" value="1"/>
</dbReference>
<dbReference type="SUPFAM" id="SSF161093">
    <property type="entry name" value="MgtE membrane domain-like"/>
    <property type="match status" value="1"/>
</dbReference>
<organism evidence="10 11">
    <name type="scientific">Hymenobacter nivis</name>
    <dbReference type="NCBI Taxonomy" id="1850093"/>
    <lineage>
        <taxon>Bacteria</taxon>
        <taxon>Pseudomonadati</taxon>
        <taxon>Bacteroidota</taxon>
        <taxon>Cytophagia</taxon>
        <taxon>Cytophagales</taxon>
        <taxon>Hymenobacteraceae</taxon>
        <taxon>Hymenobacter</taxon>
    </lineage>
</organism>
<dbReference type="InterPro" id="IPR006669">
    <property type="entry name" value="MgtE_transporter"/>
</dbReference>
<dbReference type="Gene3D" id="1.10.357.20">
    <property type="entry name" value="SLC41 divalent cation transporters, integral membrane domain"/>
    <property type="match status" value="1"/>
</dbReference>
<feature type="transmembrane region" description="Helical" evidence="8">
    <location>
        <begin position="287"/>
        <end position="307"/>
    </location>
</feature>
<dbReference type="PANTHER" id="PTHR43773">
    <property type="entry name" value="MAGNESIUM TRANSPORTER MGTE"/>
    <property type="match status" value="1"/>
</dbReference>
<comment type="similarity">
    <text evidence="2 8">Belongs to the SLC41A transporter family.</text>
</comment>
<accession>A0A2Z3GS10</accession>
<comment type="subcellular location">
    <subcellularLocation>
        <location evidence="8">Cell membrane</location>
        <topology evidence="8">Multi-pass membrane protein</topology>
    </subcellularLocation>
    <subcellularLocation>
        <location evidence="1">Membrane</location>
        <topology evidence="1">Multi-pass membrane protein</topology>
    </subcellularLocation>
</comment>
<feature type="transmembrane region" description="Helical" evidence="8">
    <location>
        <begin position="319"/>
        <end position="340"/>
    </location>
</feature>
<evidence type="ECO:0000256" key="1">
    <source>
        <dbReference type="ARBA" id="ARBA00004141"/>
    </source>
</evidence>
<comment type="function">
    <text evidence="8">Acts as a magnesium transporter.</text>
</comment>
<dbReference type="Gene3D" id="1.25.60.10">
    <property type="entry name" value="MgtE N-terminal domain-like"/>
    <property type="match status" value="1"/>
</dbReference>
<dbReference type="AlphaFoldDB" id="A0A2Z3GS10"/>
<evidence type="ECO:0000313" key="10">
    <source>
        <dbReference type="EMBL" id="AWM33835.1"/>
    </source>
</evidence>
<dbReference type="EMBL" id="CP029145">
    <property type="protein sequence ID" value="AWM33835.1"/>
    <property type="molecule type" value="Genomic_DNA"/>
</dbReference>